<dbReference type="OrthoDB" id="9803632at2"/>
<keyword evidence="6" id="KW-0808">Transferase</keyword>
<keyword evidence="2 5" id="KW-0812">Transmembrane</keyword>
<feature type="transmembrane region" description="Helical" evidence="5">
    <location>
        <begin position="200"/>
        <end position="219"/>
    </location>
</feature>
<feature type="transmembrane region" description="Helical" evidence="5">
    <location>
        <begin position="130"/>
        <end position="149"/>
    </location>
</feature>
<dbReference type="RefSeq" id="WP_106633154.1">
    <property type="nucleotide sequence ID" value="NZ_PXXO01000023.1"/>
</dbReference>
<evidence type="ECO:0000313" key="6">
    <source>
        <dbReference type="EMBL" id="PSJ03430.1"/>
    </source>
</evidence>
<evidence type="ECO:0000256" key="4">
    <source>
        <dbReference type="ARBA" id="ARBA00023136"/>
    </source>
</evidence>
<gene>
    <name evidence="6" type="ORF">C7K55_13000</name>
</gene>
<dbReference type="EMBL" id="PXXO01000023">
    <property type="protein sequence ID" value="PSJ03430.1"/>
    <property type="molecule type" value="Genomic_DNA"/>
</dbReference>
<dbReference type="InterPro" id="IPR044878">
    <property type="entry name" value="UbiA_sf"/>
</dbReference>
<dbReference type="Gene3D" id="1.10.357.140">
    <property type="entry name" value="UbiA prenyltransferase"/>
    <property type="match status" value="1"/>
</dbReference>
<feature type="transmembrane region" description="Helical" evidence="5">
    <location>
        <begin position="106"/>
        <end position="123"/>
    </location>
</feature>
<keyword evidence="6" id="KW-0328">Glycosyltransferase</keyword>
<evidence type="ECO:0000313" key="7">
    <source>
        <dbReference type="Proteomes" id="UP000243002"/>
    </source>
</evidence>
<comment type="caution">
    <text evidence="6">The sequence shown here is derived from an EMBL/GenBank/DDBJ whole genome shotgun (WGS) entry which is preliminary data.</text>
</comment>
<dbReference type="Proteomes" id="UP000243002">
    <property type="component" value="Unassembled WGS sequence"/>
</dbReference>
<keyword evidence="7" id="KW-1185">Reference proteome</keyword>
<organism evidence="6 7">
    <name type="scientific">Cyanobium usitatum str. Tous</name>
    <dbReference type="NCBI Taxonomy" id="2116684"/>
    <lineage>
        <taxon>Bacteria</taxon>
        <taxon>Bacillati</taxon>
        <taxon>Cyanobacteriota</taxon>
        <taxon>Cyanophyceae</taxon>
        <taxon>Synechococcales</taxon>
        <taxon>Prochlorococcaceae</taxon>
        <taxon>Cyanobium</taxon>
    </lineage>
</organism>
<dbReference type="CDD" id="cd13963">
    <property type="entry name" value="PT_UbiA_2"/>
    <property type="match status" value="1"/>
</dbReference>
<accession>A0A2P7MQE0</accession>
<comment type="subcellular location">
    <subcellularLocation>
        <location evidence="1">Membrane</location>
        <topology evidence="1">Multi-pass membrane protein</topology>
    </subcellularLocation>
</comment>
<dbReference type="GO" id="GO:0016020">
    <property type="term" value="C:membrane"/>
    <property type="evidence" value="ECO:0007669"/>
    <property type="project" value="UniProtKB-SubCell"/>
</dbReference>
<evidence type="ECO:0000256" key="5">
    <source>
        <dbReference type="SAM" id="Phobius"/>
    </source>
</evidence>
<dbReference type="GO" id="GO:0016765">
    <property type="term" value="F:transferase activity, transferring alkyl or aryl (other than methyl) groups"/>
    <property type="evidence" value="ECO:0007669"/>
    <property type="project" value="InterPro"/>
</dbReference>
<feature type="transmembrane region" description="Helical" evidence="5">
    <location>
        <begin position="231"/>
        <end position="250"/>
    </location>
</feature>
<protein>
    <submittedName>
        <fullName evidence="6">Decaprenyl-phosphate phosphoribosyltransferase</fullName>
    </submittedName>
</protein>
<dbReference type="GO" id="GO:0016757">
    <property type="term" value="F:glycosyltransferase activity"/>
    <property type="evidence" value="ECO:0007669"/>
    <property type="project" value="UniProtKB-KW"/>
</dbReference>
<proteinExistence type="predicted"/>
<evidence type="ECO:0000256" key="3">
    <source>
        <dbReference type="ARBA" id="ARBA00022989"/>
    </source>
</evidence>
<dbReference type="NCBIfam" id="NF008978">
    <property type="entry name" value="PRK12324.1-4"/>
    <property type="match status" value="1"/>
</dbReference>
<dbReference type="InterPro" id="IPR000537">
    <property type="entry name" value="UbiA_prenyltransferase"/>
</dbReference>
<dbReference type="Pfam" id="PF01040">
    <property type="entry name" value="UbiA"/>
    <property type="match status" value="1"/>
</dbReference>
<sequence>MSFHLLISLRPRQWTKNLLVFAAPLFSFRFSAEVWLRAGGALVAFCLISSAIYLLNDCLDAAADRNHPSKRHRPIASGLVSIPSALVTAVILAAASLSLAASITPALAWVVLLYGLIQVGYCFQYKRMPLLDLFCIASGFLLRAIAGVVAGGFGFSPWFLLTVGLLALFLAIEKRKAELRVAQGIGVITRKVLERYSLPLLLRLESLVATSAFMSYSLWAAGPALNGASTAWMLLTVPFALVGIFRYQLLSDPEEAERRRLLAPERTSEKPEEILLGDRGIQLTLLAWLFTVVVVGLSHHAELLPEAGLQS</sequence>
<dbReference type="AlphaFoldDB" id="A0A2P7MQE0"/>
<name>A0A2P7MQE0_9CYAN</name>
<feature type="transmembrane region" description="Helical" evidence="5">
    <location>
        <begin position="75"/>
        <end position="100"/>
    </location>
</feature>
<reference evidence="6 7" key="1">
    <citation type="journal article" date="2018" name="Environ. Microbiol.">
        <title>Ecological and genomic features of two widespread freshwater picocyanobacteria.</title>
        <authorList>
            <person name="Cabello-Yeves P.J."/>
            <person name="Picazo A."/>
            <person name="Camacho A."/>
            <person name="Callieri C."/>
            <person name="Rosselli R."/>
            <person name="Roda-Garcia J.J."/>
            <person name="Coutinho F.H."/>
            <person name="Rodriguez-Valera F."/>
        </authorList>
    </citation>
    <scope>NUCLEOTIDE SEQUENCE [LARGE SCALE GENOMIC DNA]</scope>
    <source>
        <strain evidence="6 7">Tous</strain>
    </source>
</reference>
<feature type="transmembrane region" description="Helical" evidence="5">
    <location>
        <begin position="155"/>
        <end position="172"/>
    </location>
</feature>
<keyword evidence="4 5" id="KW-0472">Membrane</keyword>
<evidence type="ECO:0000256" key="2">
    <source>
        <dbReference type="ARBA" id="ARBA00022692"/>
    </source>
</evidence>
<evidence type="ECO:0000256" key="1">
    <source>
        <dbReference type="ARBA" id="ARBA00004141"/>
    </source>
</evidence>
<keyword evidence="3 5" id="KW-1133">Transmembrane helix</keyword>
<feature type="transmembrane region" description="Helical" evidence="5">
    <location>
        <begin position="41"/>
        <end position="63"/>
    </location>
</feature>